<name>A0A1B6C419_9HEMI</name>
<dbReference type="PANTHER" id="PTHR11008">
    <property type="entry name" value="PROTEIN TAKEOUT-LIKE PROTEIN"/>
    <property type="match status" value="1"/>
</dbReference>
<dbReference type="Gene3D" id="3.15.10.30">
    <property type="entry name" value="Haemolymph juvenile hormone binding protein"/>
    <property type="match status" value="1"/>
</dbReference>
<proteinExistence type="predicted"/>
<dbReference type="AlphaFoldDB" id="A0A1B6C419"/>
<reference evidence="2" key="1">
    <citation type="submission" date="2015-12" db="EMBL/GenBank/DDBJ databases">
        <title>De novo transcriptome assembly of four potential Pierce s Disease insect vectors from Arizona vineyards.</title>
        <authorList>
            <person name="Tassone E.E."/>
        </authorList>
    </citation>
    <scope>NUCLEOTIDE SEQUENCE</scope>
</reference>
<feature type="region of interest" description="Disordered" evidence="1">
    <location>
        <begin position="1"/>
        <end position="81"/>
    </location>
</feature>
<dbReference type="PANTHER" id="PTHR11008:SF13">
    <property type="entry name" value="FI04421P"/>
    <property type="match status" value="1"/>
</dbReference>
<sequence length="488" mass="54682">TTEVTTESSTELSTTTASTTESSSELSTTTEVATEPSTEISITEEISTKSSSDSSIGLGTTTLSSTVQTDESSDAIENRFKEPEVTDASIAATTTEIMTTTREPVPQYILVRVNLICGKLLIILQKYSPTGVPTFTLIPVVDPMPINNLHNVFFNVVTFLFTNLRMYGFNSYSVSFGDINETKMTIPVYLVFKTLVITGTFQVRSSQGIKIGRFSLSWQASCSSIATLEPFKDGKLYLTNPKIEMKIKIIQSEGLNIKNIIDAVGVFFFRKLRPQIHERFRLIIINQVNDEMRAGLDERTRNITPLQVALAEGRRYCRTTKYDPYFVNELSVQQATGFLKILNFWIRGMSTFYQVGGIYFVRQNPQFNVLGVTVATGPLDGTCQWYGGTDGGPTLRGRANFTIETMEVTVTVVQSQIHVKFIVLRHIKIRLGRIYLKIETQNGSMEQVFVNQVLKSIPEIIKFVLLKNIKDVLKQRINILLKDCARAL</sequence>
<organism evidence="2">
    <name type="scientific">Clastoptera arizonana</name>
    <name type="common">Arizona spittle bug</name>
    <dbReference type="NCBI Taxonomy" id="38151"/>
    <lineage>
        <taxon>Eukaryota</taxon>
        <taxon>Metazoa</taxon>
        <taxon>Ecdysozoa</taxon>
        <taxon>Arthropoda</taxon>
        <taxon>Hexapoda</taxon>
        <taxon>Insecta</taxon>
        <taxon>Pterygota</taxon>
        <taxon>Neoptera</taxon>
        <taxon>Paraneoptera</taxon>
        <taxon>Hemiptera</taxon>
        <taxon>Auchenorrhyncha</taxon>
        <taxon>Cercopoidea</taxon>
        <taxon>Clastopteridae</taxon>
        <taxon>Clastoptera</taxon>
    </lineage>
</organism>
<dbReference type="InterPro" id="IPR038606">
    <property type="entry name" value="To_sf"/>
</dbReference>
<accession>A0A1B6C419</accession>
<feature type="compositionally biased region" description="Low complexity" evidence="1">
    <location>
        <begin position="1"/>
        <end position="66"/>
    </location>
</feature>
<feature type="non-terminal residue" evidence="2">
    <location>
        <position position="1"/>
    </location>
</feature>
<evidence type="ECO:0000313" key="2">
    <source>
        <dbReference type="EMBL" id="JAS07985.1"/>
    </source>
</evidence>
<dbReference type="EMBL" id="GEDC01029313">
    <property type="protein sequence ID" value="JAS07985.1"/>
    <property type="molecule type" value="Transcribed_RNA"/>
</dbReference>
<gene>
    <name evidence="2" type="ORF">g.17327</name>
</gene>
<evidence type="ECO:0000256" key="1">
    <source>
        <dbReference type="SAM" id="MobiDB-lite"/>
    </source>
</evidence>
<protein>
    <submittedName>
        <fullName evidence="2">Uncharacterized protein</fullName>
    </submittedName>
</protein>